<dbReference type="PANTHER" id="PTHR48411">
    <property type="entry name" value="OS01G0948300 PROTEIN"/>
    <property type="match status" value="1"/>
</dbReference>
<sequence>DNISLSFHRPSSPFLIRYINPLRPSFFLISHPKRNVLLLQQSLIEIQKTMFTEVEQEQLIEKLEIFKIQGRDKRGRKILRIIGKFFPARNLSVEVVNKYLAEKIFPELEKRPFAVVYVHTDVEKSENFPGVSALRSFYDAIPVKVRENLEAVYFLHPGLQARLFLATFGRFIFSGGLYGKLRYVSRVDYLWEHVRRNEIGMPEFVYDHDEDLEYRPMMDYGLESDHARVYGDAPAVDSPVTMYSMRCIS</sequence>
<evidence type="ECO:0000313" key="2">
    <source>
        <dbReference type="EMBL" id="KAL3377826.1"/>
    </source>
</evidence>
<dbReference type="Gene3D" id="3.40.525.10">
    <property type="entry name" value="CRAL-TRIO lipid binding domain"/>
    <property type="match status" value="1"/>
</dbReference>
<name>A0ABD2V9L7_9SOLN</name>
<organism evidence="2 3">
    <name type="scientific">Solanum stoloniferum</name>
    <dbReference type="NCBI Taxonomy" id="62892"/>
    <lineage>
        <taxon>Eukaryota</taxon>
        <taxon>Viridiplantae</taxon>
        <taxon>Streptophyta</taxon>
        <taxon>Embryophyta</taxon>
        <taxon>Tracheophyta</taxon>
        <taxon>Spermatophyta</taxon>
        <taxon>Magnoliopsida</taxon>
        <taxon>eudicotyledons</taxon>
        <taxon>Gunneridae</taxon>
        <taxon>Pentapetalae</taxon>
        <taxon>asterids</taxon>
        <taxon>lamiids</taxon>
        <taxon>Solanales</taxon>
        <taxon>Solanaceae</taxon>
        <taxon>Solanoideae</taxon>
        <taxon>Solaneae</taxon>
        <taxon>Solanum</taxon>
    </lineage>
</organism>
<dbReference type="InterPro" id="IPR001251">
    <property type="entry name" value="CRAL-TRIO_dom"/>
</dbReference>
<dbReference type="PANTHER" id="PTHR48411:SF1">
    <property type="entry name" value="OS01G0948300 PROTEIN"/>
    <property type="match status" value="1"/>
</dbReference>
<comment type="caution">
    <text evidence="2">The sequence shown here is derived from an EMBL/GenBank/DDBJ whole genome shotgun (WGS) entry which is preliminary data.</text>
</comment>
<dbReference type="EMBL" id="JBJKTR010000002">
    <property type="protein sequence ID" value="KAL3377826.1"/>
    <property type="molecule type" value="Genomic_DNA"/>
</dbReference>
<dbReference type="SMART" id="SM00516">
    <property type="entry name" value="SEC14"/>
    <property type="match status" value="1"/>
</dbReference>
<gene>
    <name evidence="2" type="ORF">AABB24_003965</name>
</gene>
<dbReference type="AlphaFoldDB" id="A0ABD2V9L7"/>
<dbReference type="Pfam" id="PF13716">
    <property type="entry name" value="CRAL_TRIO_2"/>
    <property type="match status" value="1"/>
</dbReference>
<dbReference type="InterPro" id="IPR036865">
    <property type="entry name" value="CRAL-TRIO_dom_sf"/>
</dbReference>
<accession>A0ABD2V9L7</accession>
<protein>
    <recommendedName>
        <fullName evidence="1">CRAL-TRIO domain-containing protein</fullName>
    </recommendedName>
</protein>
<feature type="domain" description="CRAL-TRIO" evidence="1">
    <location>
        <begin position="59"/>
        <end position="208"/>
    </location>
</feature>
<proteinExistence type="predicted"/>
<evidence type="ECO:0000259" key="1">
    <source>
        <dbReference type="SMART" id="SM00516"/>
    </source>
</evidence>
<evidence type="ECO:0000313" key="3">
    <source>
        <dbReference type="Proteomes" id="UP001627284"/>
    </source>
</evidence>
<feature type="non-terminal residue" evidence="2">
    <location>
        <position position="1"/>
    </location>
</feature>
<dbReference type="Proteomes" id="UP001627284">
    <property type="component" value="Unassembled WGS sequence"/>
</dbReference>
<keyword evidence="3" id="KW-1185">Reference proteome</keyword>
<reference evidence="2 3" key="1">
    <citation type="submission" date="2024-05" db="EMBL/GenBank/DDBJ databases">
        <title>De novo assembly of an allotetraploid wild potato.</title>
        <authorList>
            <person name="Hosaka A.J."/>
        </authorList>
    </citation>
    <scope>NUCLEOTIDE SEQUENCE [LARGE SCALE GENOMIC DNA]</scope>
    <source>
        <tissue evidence="2">Young leaves</tissue>
    </source>
</reference>